<dbReference type="Gene3D" id="3.30.300.30">
    <property type="match status" value="2"/>
</dbReference>
<name>A0A101MGT4_PENFR</name>
<dbReference type="InterPro" id="IPR023213">
    <property type="entry name" value="CAT-like_dom_sf"/>
</dbReference>
<dbReference type="InterPro" id="IPR006162">
    <property type="entry name" value="Ppantetheine_attach_site"/>
</dbReference>
<dbReference type="NCBIfam" id="TIGR01733">
    <property type="entry name" value="AA-adenyl-dom"/>
    <property type="match status" value="2"/>
</dbReference>
<dbReference type="InterPro" id="IPR036736">
    <property type="entry name" value="ACP-like_sf"/>
</dbReference>
<dbReference type="Pfam" id="PF00550">
    <property type="entry name" value="PP-binding"/>
    <property type="match status" value="3"/>
</dbReference>
<keyword evidence="2" id="KW-0597">Phosphoprotein</keyword>
<dbReference type="Gene3D" id="1.10.1200.10">
    <property type="entry name" value="ACP-like"/>
    <property type="match status" value="3"/>
</dbReference>
<dbReference type="InterPro" id="IPR000873">
    <property type="entry name" value="AMP-dep_synth/lig_dom"/>
</dbReference>
<dbReference type="CDD" id="cd19545">
    <property type="entry name" value="FUM14_C_NRPS-like"/>
    <property type="match status" value="2"/>
</dbReference>
<dbReference type="InterPro" id="IPR045851">
    <property type="entry name" value="AMP-bd_C_sf"/>
</dbReference>
<protein>
    <recommendedName>
        <fullName evidence="4">Carrier domain-containing protein</fullName>
    </recommendedName>
</protein>
<dbReference type="SMART" id="SM00823">
    <property type="entry name" value="PKS_PP"/>
    <property type="match status" value="1"/>
</dbReference>
<evidence type="ECO:0000256" key="2">
    <source>
        <dbReference type="ARBA" id="ARBA00022553"/>
    </source>
</evidence>
<dbReference type="GO" id="GO:0031177">
    <property type="term" value="F:phosphopantetheine binding"/>
    <property type="evidence" value="ECO:0007669"/>
    <property type="project" value="InterPro"/>
</dbReference>
<dbReference type="GO" id="GO:0016874">
    <property type="term" value="F:ligase activity"/>
    <property type="evidence" value="ECO:0007669"/>
    <property type="project" value="UniProtKB-KW"/>
</dbReference>
<organism evidence="5 6">
    <name type="scientific">Penicillium freii</name>
    <dbReference type="NCBI Taxonomy" id="48697"/>
    <lineage>
        <taxon>Eukaryota</taxon>
        <taxon>Fungi</taxon>
        <taxon>Dikarya</taxon>
        <taxon>Ascomycota</taxon>
        <taxon>Pezizomycotina</taxon>
        <taxon>Eurotiomycetes</taxon>
        <taxon>Eurotiomycetidae</taxon>
        <taxon>Eurotiales</taxon>
        <taxon>Aspergillaceae</taxon>
        <taxon>Penicillium</taxon>
    </lineage>
</organism>
<dbReference type="InterPro" id="IPR042099">
    <property type="entry name" value="ANL_N_sf"/>
</dbReference>
<dbReference type="FunFam" id="1.10.1200.10:FF:000005">
    <property type="entry name" value="Nonribosomal peptide synthetase 1"/>
    <property type="match status" value="2"/>
</dbReference>
<dbReference type="STRING" id="48697.A0A101MGT4"/>
<feature type="domain" description="Carrier" evidence="4">
    <location>
        <begin position="743"/>
        <end position="820"/>
    </location>
</feature>
<feature type="domain" description="Carrier" evidence="4">
    <location>
        <begin position="2598"/>
        <end position="2674"/>
    </location>
</feature>
<proteinExistence type="predicted"/>
<keyword evidence="6" id="KW-1185">Reference proteome</keyword>
<dbReference type="FunFam" id="3.30.559.30:FF:000003">
    <property type="entry name" value="Nonribosomal peptide synthase SidD"/>
    <property type="match status" value="2"/>
</dbReference>
<keyword evidence="1" id="KW-0596">Phosphopantetheine</keyword>
<feature type="domain" description="Carrier" evidence="4">
    <location>
        <begin position="1830"/>
        <end position="1906"/>
    </location>
</feature>
<dbReference type="Gene3D" id="3.30.559.10">
    <property type="entry name" value="Chloramphenicol acetyltransferase-like domain"/>
    <property type="match status" value="3"/>
</dbReference>
<sequence>MSSIDSIETCFFPNFNDGSKSDDEIESLPIILEEYERILAFCGAHSIPFSALFYLAWAIALKRYTGTDSPCFGTVTNESDLQVFALNIQDEDTVVGLAQNIASGGSSARTLPWPAAGQVCNTATLVRDSQNNGKLAKDLILMRSVEERFNTKFDVLLIMTVSAAGTTLELEYNSSYLSFSQACNLQHTLAQLLADMTASPAGLVEEMWPLSKRDREQILGWNSSPLSTSYTCIHDVISSRAKANPDSDALCAFDGVVSYGEFETLTNRLASYLLAQGIPKHSKIPFCIERSSLVLIAMVGILKAGAAFVPLTPEQPLDRIRLVVEEVEAPLVVTSPTQAGNLSFVAPLAILSRDILERTPVNLSQLHGLSTPDDLAYVMFTSGSTGRPKGVLIEHKASCSSSFGYLRDLNMNEKSRVFQFAPYTFDASIFETLSALICGGCICIPSEHDRMNDVEGAIRRLRANIALFTPTTGSLLNPKATGLDMVVTGGEPIPQKFIRDWAESVHLVQAYGPTEAAVCITLQLGLTTDATPNNIGKSTWGHIFLADPKDPRRLAPVGAIGEMLIEGPSLARGYLNNSTATDAAFIEIPSCFDNKKMVRCYRTGDLARYSSDGCIHILGRKDTQVKLRGHRIELGEVEHHLNLCVPKGMNTAAMIITSSDNLYPPKLVGFLESKETNVDASLVPQIESTLYQKLPSYMIPSEFLTLSEFPIALSSGKLDRRTMCQIGEKTLEEKQKQNSGSRPPSTPMECALQGLWAKVLHLADPSVIGAESDFIKVGGDSINAMKLVVAACSNGVSLTVEDVLRNPKLCDMASIASSGKVKKTSNLVPFELLDAKDVADIKEKAASACDISEDAIEDIYPCTPLQEGFMAISYRQQGSYVGQYVFSVSGIVPTHALMAAWEAVYAASPALRTRIISINDDKTLQVVVRDTIDWQKPDDLDLYVKSEDLSMQLGEPLSQHAIILDKRSGSTKLVCTLHHAIYDGWTLKLLEERLHMAYAGQNLVPDQFSTFLRFTQNLDKAPMAEFWKDYLAGAKKTCFPTLMLPGYVPKPQSSRRHEIKLGNVGSMGVTASSLIQTAWAILLARLTEEEEVVVGTTLTGRTVDLQGIQDLAGPTITTVPVRVRLCDYVAANIGDTMKSRRSRPLREILTEMQEFTKTVIPHQHYGLQNIQSLSEEIHNACDFLSLLVVQAPAQMDPAKLFTGKYANDNMDGLHTYGLLFSCELTGSGVNVLASHDQNLIDGDQVSRLLFQLDHILQQMCNGRNATVDDLLLASPQDEREIGVWNSNITEPINDCVHNMIKKNCNRHPSAPAVDSWDGNLTYQELISVSARLAAELVSRGVGPETIVPLAFDKSMWTIVGVLGVLQAGGAFTLLDMALPIERIKLIIRKTSAKVVVAGRSALRKLSIPEMFILDDSTVPNLPTSTHTLNHVKVSPSNAAYIMFTSGSTGEPKGCVLEHGSFCTSGWGQGQAFGMNPSTRSLQFASYSFAASIIEILTTMIHGGCVCVLSDEERMNNISNAIRDRNVNWAFLTPSLLGVLEPETVPSLKALSIGGEAIRAAQIVEWADRVDLQHGYGNAECCGVVCTNGLKQTSDTKDIGHAYTGRCWIVEPNNADKLTPVGCVGEIVIEGRVVGREYMNEPVKTRAAFISAPEWRSRFGPMPAGTGFYRTGDLGRYSASDGMLQYMGRKDTQIKYHGQRIELGEIEYHVKQSAPEWAETVVELVIPENGTKDSAVLTVFIVLKDYYDGPEDLKNLSEITRSMTRDIAKTISSGITGVVPKYMIPTVFLPLKQMPMTLSGKTYRKGLREIGAGLTVREMKSILSTQKTTTAVTTQQEQVLQKSWAVVLGMEKSEISAQDSFFSLGGDSLSAMQLVATCRSEGISLTVRDIFHFHRLGDMAKKCTITKDTKVNRLAPFKLLGDDRDTVVEAVLSNLPEHSREDIQDIYPALSSQSETLITSTRTAGAYMAQFCLKLYHDADVDRFRSAWEKTISENEILRTRIVNTDAFGSMQVISNHFPKWVVNADLANYLQEDQALGMTFGEALCRSAISRDPETGSPIVVISLHHALYDGWSLPTLWNTLSNNYLGRENQPALGFNEYIDVLQRQDKTEARNFWKSYLAGASTSRFPSVPKNHQVHVDSRMEYELPSGKPPVAGVTVSSVLRVAWALLIAQYTAEDDVIFGGIHAARNVDIPGIERMIAPTVTSVPVRASFEPEQQVTKLLSAFQEQATAMMPFESLGWTEIQSLNADTTAACNFNSLFVVQPGVNNKAQPDGFTYAEVNHDMDKFYIHPLNVECEFFDEEPVKTTVNFDSKVMSLNQTERMLHQLESILHQLWNADESLKIKDVQGSCPEDLLEIIKWNTKYAPLSEKIILLAQEQQKNLSQASSYRPWIVSPRNATQLAGIGAIGELLIEANSKPKVRPSANRFWPTNSPIHVGELISTGLLVRYNEDGAISYIDKVRTSDNSRIQLRLLEEINSQVERSLPRDIKYAVKIFSPSGESPITVVFVSLKSESGGTHPVFLQEDSPDHCAIRAKIILGIERLKASIPSFKFPQFVPVSHIPVLPTGDADDGVLDKVVPDINESYFLDLNKLEVVQSRQLTSAEKAMMQLWEQVLDIKSDLIGHQDDFLQLGGDSVRAMRLVASARKAGYSLAVRDIYNTPVLSDLARIVKPIASKTAPKSQTANTKETTSTTTNEISVAGKIPAAVLARMGLSETEIEDVVPCLSLQNRMLCSTLVENAGLIYYYCIDLPSTIDIIRLTSACTKLVRHHSILRTVFVRGQDNENLQVVCKPSTTDIHIEEVHGDLSRGSEQFIAEDKKSCSIFDKPILRFIMLRDLQQQTSRFIIRVSHAQYDGSSVSILLQDLQSAYVGNIMSTPARFGDFVRSVHTADTSVSRTFWEKALGETKMSKLVEHDTPSVSNYLDTLIPRSIPRAVWDQIGYQPSNVLKTAWAMVLGQLIQSSDVVFGEIIANRNLDMENVETVLGPCTNVVPVRVQMNNRTVRDILADIKDQSIARVPYESAPFEQTMAGRTEWPHWARFSSLVVHQDIDVWTDYSVRTMNFDGEAGKLSWTEPFWDIADFAVMSRPEGDNIVIHVNFSRQLIPEHMAITILDRLEACINSISRQMNQSLTSMKGVVNGLASPFPIRRERAVVDASKADPEMQRRVHQAWKAVFPNRWTPSSGNNVEDVSFLEWGADLVTVAALKDALKCEGVEATVGQLLASPTMREQAVVLA</sequence>
<dbReference type="PANTHER" id="PTHR45527:SF1">
    <property type="entry name" value="FATTY ACID SYNTHASE"/>
    <property type="match status" value="1"/>
</dbReference>
<dbReference type="FunFam" id="3.30.300.30:FF:000015">
    <property type="entry name" value="Nonribosomal peptide synthase SidD"/>
    <property type="match status" value="2"/>
</dbReference>
<evidence type="ECO:0000256" key="1">
    <source>
        <dbReference type="ARBA" id="ARBA00022450"/>
    </source>
</evidence>
<dbReference type="FunFam" id="3.40.50.12780:FF:000014">
    <property type="entry name" value="Nonribosomal peptide synthetase 1"/>
    <property type="match status" value="1"/>
</dbReference>
<dbReference type="PANTHER" id="PTHR45527">
    <property type="entry name" value="NONRIBOSOMAL PEPTIDE SYNTHETASE"/>
    <property type="match status" value="1"/>
</dbReference>
<dbReference type="InterPro" id="IPR020806">
    <property type="entry name" value="PKS_PP-bd"/>
</dbReference>
<dbReference type="PROSITE" id="PS00455">
    <property type="entry name" value="AMP_BINDING"/>
    <property type="match status" value="2"/>
</dbReference>
<evidence type="ECO:0000313" key="5">
    <source>
        <dbReference type="EMBL" id="KUM60319.1"/>
    </source>
</evidence>
<dbReference type="Proteomes" id="UP000055045">
    <property type="component" value="Unassembled WGS sequence"/>
</dbReference>
<comment type="caution">
    <text evidence="5">The sequence shown here is derived from an EMBL/GenBank/DDBJ whole genome shotgun (WGS) entry which is preliminary data.</text>
</comment>
<dbReference type="Pfam" id="PF00668">
    <property type="entry name" value="Condensation"/>
    <property type="match status" value="3"/>
</dbReference>
<dbReference type="Gene3D" id="3.40.50.12780">
    <property type="entry name" value="N-terminal domain of ligase-like"/>
    <property type="match status" value="2"/>
</dbReference>
<dbReference type="SUPFAM" id="SSF52777">
    <property type="entry name" value="CoA-dependent acyltransferases"/>
    <property type="match status" value="7"/>
</dbReference>
<dbReference type="EMBL" id="LLXE01000180">
    <property type="protein sequence ID" value="KUM60319.1"/>
    <property type="molecule type" value="Genomic_DNA"/>
</dbReference>
<dbReference type="CDD" id="cd05918">
    <property type="entry name" value="A_NRPS_SidN3_like"/>
    <property type="match status" value="2"/>
</dbReference>
<evidence type="ECO:0000313" key="6">
    <source>
        <dbReference type="Proteomes" id="UP000055045"/>
    </source>
</evidence>
<evidence type="ECO:0000256" key="3">
    <source>
        <dbReference type="ARBA" id="ARBA00022598"/>
    </source>
</evidence>
<evidence type="ECO:0000259" key="4">
    <source>
        <dbReference type="PROSITE" id="PS50075"/>
    </source>
</evidence>
<reference evidence="5 6" key="1">
    <citation type="submission" date="2015-10" db="EMBL/GenBank/DDBJ databases">
        <title>Genome sequencing of Penicillium freii.</title>
        <authorList>
            <person name="Nguyen H.D."/>
            <person name="Visagie C.M."/>
            <person name="Seifert K.A."/>
        </authorList>
    </citation>
    <scope>NUCLEOTIDE SEQUENCE [LARGE SCALE GENOMIC DNA]</scope>
    <source>
        <strain evidence="5 6">DAOM 242723</strain>
    </source>
</reference>
<dbReference type="Pfam" id="PF00501">
    <property type="entry name" value="AMP-binding"/>
    <property type="match status" value="2"/>
</dbReference>
<dbReference type="CDD" id="cd19542">
    <property type="entry name" value="CT_NRPS-like"/>
    <property type="match status" value="1"/>
</dbReference>
<accession>A0A101MGT4</accession>
<dbReference type="SUPFAM" id="SSF56801">
    <property type="entry name" value="Acetyl-CoA synthetase-like"/>
    <property type="match status" value="3"/>
</dbReference>
<dbReference type="PROSITE" id="PS00012">
    <property type="entry name" value="PHOSPHOPANTETHEINE"/>
    <property type="match status" value="2"/>
</dbReference>
<keyword evidence="3" id="KW-0436">Ligase</keyword>
<dbReference type="InterPro" id="IPR010071">
    <property type="entry name" value="AA_adenyl_dom"/>
</dbReference>
<dbReference type="GO" id="GO:0043041">
    <property type="term" value="P:amino acid activation for nonribosomal peptide biosynthetic process"/>
    <property type="evidence" value="ECO:0007669"/>
    <property type="project" value="TreeGrafter"/>
</dbReference>
<dbReference type="Gene3D" id="3.30.559.30">
    <property type="entry name" value="Nonribosomal peptide synthetase, condensation domain"/>
    <property type="match status" value="4"/>
</dbReference>
<dbReference type="InterPro" id="IPR020845">
    <property type="entry name" value="AMP-binding_CS"/>
</dbReference>
<dbReference type="InterPro" id="IPR001242">
    <property type="entry name" value="Condensation_dom"/>
</dbReference>
<dbReference type="InterPro" id="IPR009081">
    <property type="entry name" value="PP-bd_ACP"/>
</dbReference>
<dbReference type="GO" id="GO:0044550">
    <property type="term" value="P:secondary metabolite biosynthetic process"/>
    <property type="evidence" value="ECO:0007669"/>
    <property type="project" value="TreeGrafter"/>
</dbReference>
<dbReference type="GO" id="GO:0005737">
    <property type="term" value="C:cytoplasm"/>
    <property type="evidence" value="ECO:0007669"/>
    <property type="project" value="TreeGrafter"/>
</dbReference>
<dbReference type="PROSITE" id="PS50075">
    <property type="entry name" value="CARRIER"/>
    <property type="match status" value="3"/>
</dbReference>
<gene>
    <name evidence="5" type="ORF">ACN42_g6803</name>
</gene>
<dbReference type="SUPFAM" id="SSF47336">
    <property type="entry name" value="ACP-like"/>
    <property type="match status" value="3"/>
</dbReference>